<feature type="region of interest" description="Disordered" evidence="1">
    <location>
        <begin position="46"/>
        <end position="73"/>
    </location>
</feature>
<evidence type="ECO:0000313" key="2">
    <source>
        <dbReference type="EMBL" id="GAA1223794.1"/>
    </source>
</evidence>
<protein>
    <submittedName>
        <fullName evidence="2">Uncharacterized protein</fullName>
    </submittedName>
</protein>
<accession>A0ABN1VVR9</accession>
<sequence length="106" mass="11170">MHSVDERSVRSLVHGTTVTLVNDRSDPLPVGSAVFDAAVFGAAASGRYAETTPGTSPSARRSRGAGGTRPPRSTCAAVFRPAVYRPSPPCRCPQALVPASYSFRHE</sequence>
<proteinExistence type="predicted"/>
<gene>
    <name evidence="2" type="ORF">GCM10009676_01480</name>
</gene>
<keyword evidence="3" id="KW-1185">Reference proteome</keyword>
<organism evidence="2 3">
    <name type="scientific">Prauserella halophila</name>
    <dbReference type="NCBI Taxonomy" id="185641"/>
    <lineage>
        <taxon>Bacteria</taxon>
        <taxon>Bacillati</taxon>
        <taxon>Actinomycetota</taxon>
        <taxon>Actinomycetes</taxon>
        <taxon>Pseudonocardiales</taxon>
        <taxon>Pseudonocardiaceae</taxon>
        <taxon>Prauserella</taxon>
    </lineage>
</organism>
<dbReference type="Proteomes" id="UP001500653">
    <property type="component" value="Unassembled WGS sequence"/>
</dbReference>
<evidence type="ECO:0000313" key="3">
    <source>
        <dbReference type="Proteomes" id="UP001500653"/>
    </source>
</evidence>
<dbReference type="EMBL" id="BAAALN010000001">
    <property type="protein sequence ID" value="GAA1223794.1"/>
    <property type="molecule type" value="Genomic_DNA"/>
</dbReference>
<comment type="caution">
    <text evidence="2">The sequence shown here is derived from an EMBL/GenBank/DDBJ whole genome shotgun (WGS) entry which is preliminary data.</text>
</comment>
<reference evidence="2 3" key="1">
    <citation type="journal article" date="2019" name="Int. J. Syst. Evol. Microbiol.">
        <title>The Global Catalogue of Microorganisms (GCM) 10K type strain sequencing project: providing services to taxonomists for standard genome sequencing and annotation.</title>
        <authorList>
            <consortium name="The Broad Institute Genomics Platform"/>
            <consortium name="The Broad Institute Genome Sequencing Center for Infectious Disease"/>
            <person name="Wu L."/>
            <person name="Ma J."/>
        </authorList>
    </citation>
    <scope>NUCLEOTIDE SEQUENCE [LARGE SCALE GENOMIC DNA]</scope>
    <source>
        <strain evidence="2 3">JCM 13023</strain>
    </source>
</reference>
<name>A0ABN1VVR9_9PSEU</name>
<feature type="compositionally biased region" description="Low complexity" evidence="1">
    <location>
        <begin position="46"/>
        <end position="59"/>
    </location>
</feature>
<evidence type="ECO:0000256" key="1">
    <source>
        <dbReference type="SAM" id="MobiDB-lite"/>
    </source>
</evidence>